<comment type="caution">
    <text evidence="3">The sequence shown here is derived from an EMBL/GenBank/DDBJ whole genome shotgun (WGS) entry which is preliminary data.</text>
</comment>
<accession>A0AAV6XLM6</accession>
<dbReference type="AlphaFoldDB" id="A0AAV6XLM6"/>
<feature type="region of interest" description="Disordered" evidence="2">
    <location>
        <begin position="522"/>
        <end position="546"/>
    </location>
</feature>
<gene>
    <name evidence="3" type="ORF">BUALT_Bualt06G0094700</name>
</gene>
<evidence type="ECO:0000313" key="3">
    <source>
        <dbReference type="EMBL" id="KAG8381172.1"/>
    </source>
</evidence>
<sequence length="678" mass="76659">MTIDMDIDLEDNGGVKLKKEYESCSRCLELQHKITIADGKWALLELDIGKKISEIELLEGKLGSMEREKLEIECEVRVLKQSNEELEKIVRNGGDDDDDDDKVTQLMIENKVLECEKSKAESEVKVWKAKCKDLEMQVIDLEKRLSTGMMKTSSNLPARPSIVQIDIENNANEDKAMSGTPPINTPFKQYIDAGVEKGGHKLESNSRVRKFLDFGGERGSKKNISPSTPGGRPPFGPIDISDSDDDPNTAHLHSLDLDRKGGDEEETTLYSGKRAYLSTSRTKRVRRGVANIVKSESESDDDDNIPICRLGSKNLLEHNTDTNLNRNSVNDSCSKDNLNEHTPRRRLVRVGNRKDKGVLGKYSYKRTGSKKDFGIPQTANENVDEDEIEEVDSGSEGESLGGFIVSDSDVSESGSASNCDDISEVDGTGVCSGDSENSMAYDEIMSSLRRERKDKMEWEYEADMLADFGRCPELCMKAVCALYRQQTSEEQSCKATLNLNGRGFSQIHALRKEITLEVEQPSDEEKTSCYDGRRQNRSTPRTNPVRRDDVLGKCSYAKAMNDKIKWKNVWDMDADFDRFPRLCMKAVCALYRLQTPEERRCKETIDCNGRGLNWDHVHRGIEFAEFLTGGDPNSGVKKSVKEFKVFDPNGVELCRTYATYYRYQLFRIYENEEDPFFP</sequence>
<reference evidence="3" key="1">
    <citation type="submission" date="2019-10" db="EMBL/GenBank/DDBJ databases">
        <authorList>
            <person name="Zhang R."/>
            <person name="Pan Y."/>
            <person name="Wang J."/>
            <person name="Ma R."/>
            <person name="Yu S."/>
        </authorList>
    </citation>
    <scope>NUCLEOTIDE SEQUENCE</scope>
    <source>
        <strain evidence="3">LA-IB0</strain>
        <tissue evidence="3">Leaf</tissue>
    </source>
</reference>
<proteinExistence type="predicted"/>
<dbReference type="Proteomes" id="UP000826271">
    <property type="component" value="Unassembled WGS sequence"/>
</dbReference>
<dbReference type="EMBL" id="WHWC01000006">
    <property type="protein sequence ID" value="KAG8381172.1"/>
    <property type="molecule type" value="Genomic_DNA"/>
</dbReference>
<dbReference type="PANTHER" id="PTHR34380">
    <property type="entry name" value="BNAA03G12380D PROTEIN"/>
    <property type="match status" value="1"/>
</dbReference>
<keyword evidence="1" id="KW-0175">Coiled coil</keyword>
<feature type="compositionally biased region" description="Polar residues" evidence="2">
    <location>
        <begin position="321"/>
        <end position="332"/>
    </location>
</feature>
<name>A0AAV6XLM6_9LAMI</name>
<protein>
    <submittedName>
        <fullName evidence="3">Uncharacterized protein</fullName>
    </submittedName>
</protein>
<dbReference type="PANTHER" id="PTHR34380:SF1">
    <property type="entry name" value="OS01G0221300 PROTEIN"/>
    <property type="match status" value="1"/>
</dbReference>
<evidence type="ECO:0000313" key="4">
    <source>
        <dbReference type="Proteomes" id="UP000826271"/>
    </source>
</evidence>
<evidence type="ECO:0000256" key="1">
    <source>
        <dbReference type="SAM" id="Coils"/>
    </source>
</evidence>
<organism evidence="3 4">
    <name type="scientific">Buddleja alternifolia</name>
    <dbReference type="NCBI Taxonomy" id="168488"/>
    <lineage>
        <taxon>Eukaryota</taxon>
        <taxon>Viridiplantae</taxon>
        <taxon>Streptophyta</taxon>
        <taxon>Embryophyta</taxon>
        <taxon>Tracheophyta</taxon>
        <taxon>Spermatophyta</taxon>
        <taxon>Magnoliopsida</taxon>
        <taxon>eudicotyledons</taxon>
        <taxon>Gunneridae</taxon>
        <taxon>Pentapetalae</taxon>
        <taxon>asterids</taxon>
        <taxon>lamiids</taxon>
        <taxon>Lamiales</taxon>
        <taxon>Scrophulariaceae</taxon>
        <taxon>Buddlejeae</taxon>
        <taxon>Buddleja</taxon>
    </lineage>
</organism>
<feature type="region of interest" description="Disordered" evidence="2">
    <location>
        <begin position="214"/>
        <end position="248"/>
    </location>
</feature>
<evidence type="ECO:0000256" key="2">
    <source>
        <dbReference type="SAM" id="MobiDB-lite"/>
    </source>
</evidence>
<feature type="coiled-coil region" evidence="1">
    <location>
        <begin position="55"/>
        <end position="144"/>
    </location>
</feature>
<feature type="compositionally biased region" description="Basic and acidic residues" evidence="2">
    <location>
        <begin position="523"/>
        <end position="534"/>
    </location>
</feature>
<feature type="region of interest" description="Disordered" evidence="2">
    <location>
        <begin position="321"/>
        <end position="341"/>
    </location>
</feature>
<keyword evidence="4" id="KW-1185">Reference proteome</keyword>